<feature type="non-terminal residue" evidence="2">
    <location>
        <position position="37"/>
    </location>
</feature>
<dbReference type="EMBL" id="AL591644">
    <property type="status" value="NOT_ANNOTATED_CDS"/>
    <property type="molecule type" value="Genomic_DNA"/>
</dbReference>
<dbReference type="Ensembl" id="ENST00000636916.1">
    <property type="protein sequence ID" value="ENSP00000490262.1"/>
    <property type="gene ID" value="ENSG00000080503.25"/>
</dbReference>
<dbReference type="Bgee" id="ENSG00000080503">
    <property type="expression patterns" value="Expressed in calcaneal tendon and 210 other cell types or tissues"/>
</dbReference>
<dbReference type="HGNC" id="HGNC:11098">
    <property type="gene designation" value="SMARCA2"/>
</dbReference>
<reference evidence="2 3" key="2">
    <citation type="journal article" date="2004" name="Nature">
        <title>DNA sequence and analysis of human chromosome 9.</title>
        <authorList>
            <person name="Humphray S.J."/>
            <person name="Oliver K."/>
            <person name="Hunt A.R."/>
            <person name="Plumb R.W."/>
            <person name="Loveland J.E."/>
            <person name="Howe K.L."/>
            <person name="Andrews T.D."/>
            <person name="Searle S."/>
            <person name="Hunt S.E."/>
            <person name="Scott C.E."/>
            <person name="Jones M.C."/>
            <person name="Ainscough R."/>
            <person name="Almeida J.P."/>
            <person name="Ambrose K.D."/>
            <person name="Ashwell R.I."/>
            <person name="Babbage A.K."/>
            <person name="Babbage S."/>
            <person name="Bagguley C.L."/>
            <person name="Bailey J."/>
            <person name="Banerjee R."/>
            <person name="Barker D.J."/>
            <person name="Barlow K.F."/>
            <person name="Bates K."/>
            <person name="Beasley H."/>
            <person name="Beasley O."/>
            <person name="Bird C.P."/>
            <person name="Bray-Allen S."/>
            <person name="Brown A.J."/>
            <person name="Brown J.Y."/>
            <person name="Burford D."/>
            <person name="Burrill W."/>
            <person name="Burton J."/>
            <person name="Carder C."/>
            <person name="Carter N.P."/>
            <person name="Chapman J.C."/>
            <person name="Chen Y."/>
            <person name="Clarke G."/>
            <person name="Clark S.Y."/>
            <person name="Clee C.M."/>
            <person name="Clegg S."/>
            <person name="Collier R.E."/>
            <person name="Corby N."/>
            <person name="Crosier M."/>
            <person name="Cummings A.T."/>
            <person name="Davies J."/>
            <person name="Dhami P."/>
            <person name="Dunn M."/>
            <person name="Dutta I."/>
            <person name="Dyer L.W."/>
            <person name="Earthrowl M.E."/>
            <person name="Faulkner L."/>
            <person name="Fleming C.J."/>
            <person name="Frankish A."/>
            <person name="Frankland J.A."/>
            <person name="French L."/>
            <person name="Fricker D.G."/>
            <person name="Garner P."/>
            <person name="Garnett J."/>
            <person name="Ghori J."/>
            <person name="Gilbert J.G."/>
            <person name="Glison C."/>
            <person name="Grafham D.V."/>
            <person name="Gribble S."/>
            <person name="Griffiths C."/>
            <person name="Griffiths-Jones S."/>
            <person name="Grocock R."/>
            <person name="Guy J."/>
            <person name="Hall R.E."/>
            <person name="Hammond S."/>
            <person name="Harley J.L."/>
            <person name="Harrison E.S."/>
            <person name="Hart E.A."/>
            <person name="Heath P.D."/>
            <person name="Henderson C.D."/>
            <person name="Hopkins B.L."/>
            <person name="Howard P.J."/>
            <person name="Howden P.J."/>
            <person name="Huckle E."/>
            <person name="Johnson C."/>
            <person name="Johnson D."/>
            <person name="Joy A.A."/>
            <person name="Kay M."/>
            <person name="Keenan S."/>
            <person name="Kershaw J.K."/>
            <person name="Kimberley A.M."/>
            <person name="King A."/>
            <person name="Knights A."/>
            <person name="Laird G.K."/>
            <person name="Langford C."/>
            <person name="Lawlor S."/>
            <person name="Leongamornlert D.A."/>
            <person name="Leversha M."/>
            <person name="Lloyd C."/>
            <person name="Lloyd D.M."/>
            <person name="Lovell J."/>
            <person name="Martin S."/>
            <person name="Mashreghi-Mohammadi M."/>
            <person name="Matthews L."/>
            <person name="McLaren S."/>
            <person name="McLay K.E."/>
            <person name="McMurray A."/>
            <person name="Milne S."/>
            <person name="Nickerson T."/>
            <person name="Nisbett J."/>
            <person name="Nordsiek G."/>
            <person name="Pearce A.V."/>
            <person name="Peck A.I."/>
            <person name="Porter K.M."/>
            <person name="Pandian R."/>
            <person name="Pelan S."/>
            <person name="Phillimore B."/>
            <person name="Povey S."/>
            <person name="Ramsey Y."/>
            <person name="Rand V."/>
            <person name="Scharfe M."/>
            <person name="Sehra H.K."/>
            <person name="Shownkeen R."/>
            <person name="Sims S.K."/>
            <person name="Skuce C.D."/>
            <person name="Smith M."/>
            <person name="Steward C.A."/>
            <person name="Swarbreck D."/>
            <person name="Sycamore N."/>
            <person name="Tester J."/>
            <person name="Thorpe A."/>
            <person name="Tracey A."/>
            <person name="Tromans A."/>
            <person name="Thomas D.W."/>
            <person name="Wall M."/>
            <person name="Wallis J.M."/>
            <person name="West A.P."/>
            <person name="Whitehead S.L."/>
            <person name="Willey D.L."/>
            <person name="Williams S.A."/>
            <person name="Wilming L."/>
            <person name="Wray P.W."/>
            <person name="Young L."/>
            <person name="Ashurst J.L."/>
            <person name="Coulson A."/>
            <person name="Blocker H."/>
            <person name="Durbin R."/>
            <person name="Sulston J.E."/>
            <person name="Hubbard T."/>
            <person name="Jackson M.J."/>
            <person name="Bentley D.R."/>
            <person name="Beck S."/>
            <person name="Rogers J."/>
            <person name="Dunham I."/>
        </authorList>
    </citation>
    <scope>NUCLEOTIDE SEQUENCE [LARGE SCALE GENOMIC DNA]</scope>
</reference>
<reference evidence="2 3" key="3">
    <citation type="journal article" date="2004" name="Nature">
        <title>Finishing the euchromatic sequence of the human genome.</title>
        <authorList>
            <consortium name="International Human Genome Sequencing Consortium"/>
        </authorList>
    </citation>
    <scope>NUCLEOTIDE SEQUENCE [LARGE SCALE GENOMIC DNA]</scope>
</reference>
<dbReference type="Proteomes" id="UP000005640">
    <property type="component" value="Chromosome 9"/>
</dbReference>
<organism evidence="2 3">
    <name type="scientific">Homo sapiens</name>
    <name type="common">Human</name>
    <dbReference type="NCBI Taxonomy" id="9606"/>
    <lineage>
        <taxon>Eukaryota</taxon>
        <taxon>Metazoa</taxon>
        <taxon>Chordata</taxon>
        <taxon>Craniata</taxon>
        <taxon>Vertebrata</taxon>
        <taxon>Euteleostomi</taxon>
        <taxon>Mammalia</taxon>
        <taxon>Eutheria</taxon>
        <taxon>Euarchontoglires</taxon>
        <taxon>Primates</taxon>
        <taxon>Haplorrhini</taxon>
        <taxon>Catarrhini</taxon>
        <taxon>Hominidae</taxon>
        <taxon>Homo</taxon>
    </lineage>
</organism>
<evidence type="ECO:0000313" key="3">
    <source>
        <dbReference type="Proteomes" id="UP000005640"/>
    </source>
</evidence>
<dbReference type="OpenTargets" id="ENSG00000080503"/>
<feature type="region of interest" description="Disordered" evidence="1">
    <location>
        <begin position="1"/>
        <end position="37"/>
    </location>
</feature>
<accession>A0A1B0GUV6</accession>
<dbReference type="GeneTree" id="ENSGT00940000154821"/>
<dbReference type="Ensembl" id="ENST00000636916.1">
    <property type="protein sequence ID" value="ENSP00000490262.1"/>
    <property type="gene ID" value="ENSG00000080503.26"/>
</dbReference>
<evidence type="ECO:0000256" key="1">
    <source>
        <dbReference type="SAM" id="MobiDB-lite"/>
    </source>
</evidence>
<proteinExistence type="predicted"/>
<dbReference type="AlphaFoldDB" id="A0A1B0GUV6"/>
<dbReference type="OrthoDB" id="6017at2759"/>
<name>A0A1B0GUV6_HUMAN</name>
<dbReference type="EMBL" id="AL359076">
    <property type="status" value="NOT_ANNOTATED_CDS"/>
    <property type="molecule type" value="Genomic_DNA"/>
</dbReference>
<reference evidence="2" key="4">
    <citation type="submission" date="2025-08" db="UniProtKB">
        <authorList>
            <consortium name="Ensembl"/>
        </authorList>
    </citation>
    <scope>IDENTIFICATION</scope>
</reference>
<dbReference type="ExpressionAtlas" id="A0A1B0GUV6">
    <property type="expression patterns" value="baseline and differential"/>
</dbReference>
<protein>
    <submittedName>
        <fullName evidence="2">SWI/SNF related BAF chromatin remodeling complex subunit ATPase 2</fullName>
    </submittedName>
    <submittedName>
        <fullName evidence="2">SWI/SNF related, matrix associated, actin dependent regulator of chromatin, subfamily a, member 2</fullName>
    </submittedName>
</protein>
<keyword evidence="3" id="KW-1185">Reference proteome</keyword>
<dbReference type="Antibodypedia" id="9105">
    <property type="antibodies" value="238 antibodies from 33 providers"/>
</dbReference>
<feature type="non-terminal residue" evidence="2">
    <location>
        <position position="1"/>
    </location>
</feature>
<sequence length="37" mass="3902">AEGGESALGPDGECFVEGVRGKNHWPIDESSQMSDLP</sequence>
<reference evidence="2 3" key="1">
    <citation type="journal article" date="2001" name="Nature">
        <title>Initial sequencing and analysis of the human genome.</title>
        <authorList>
            <consortium name="International Human Genome Sequencing Consortium"/>
            <person name="Lander E.S."/>
            <person name="Linton L.M."/>
            <person name="Birren B."/>
            <person name="Nusbaum C."/>
            <person name="Zody M.C."/>
            <person name="Baldwin J."/>
            <person name="Devon K."/>
            <person name="Dewar K."/>
            <person name="Doyle M."/>
            <person name="FitzHugh W."/>
            <person name="Funke R."/>
            <person name="Gage D."/>
            <person name="Harris K."/>
            <person name="Heaford A."/>
            <person name="Howland J."/>
            <person name="Kann L."/>
            <person name="Lehoczky J."/>
            <person name="LeVine R."/>
            <person name="McEwan P."/>
            <person name="McKernan K."/>
            <person name="Meldrim J."/>
            <person name="Mesirov J.P."/>
            <person name="Miranda C."/>
            <person name="Morris W."/>
            <person name="Naylor J."/>
            <person name="Raymond C."/>
            <person name="Rosetti M."/>
            <person name="Santos R."/>
            <person name="Sheridan A."/>
            <person name="Sougnez C."/>
            <person name="Stange-Thomann N."/>
            <person name="Stojanovic N."/>
            <person name="Subramanian A."/>
            <person name="Wyman D."/>
            <person name="Rogers J."/>
            <person name="Sulston J."/>
            <person name="Ainscough R."/>
            <person name="Beck S."/>
            <person name="Bentley D."/>
            <person name="Burton J."/>
            <person name="Clee C."/>
            <person name="Carter N."/>
            <person name="Coulson A."/>
            <person name="Deadman R."/>
            <person name="Deloukas P."/>
            <person name="Dunham A."/>
            <person name="Dunham I."/>
            <person name="Durbin R."/>
            <person name="French L."/>
            <person name="Grafham D."/>
            <person name="Gregory S."/>
            <person name="Hubbard T."/>
            <person name="Humphray S."/>
            <person name="Hunt A."/>
            <person name="Jones M."/>
            <person name="Lloyd C."/>
            <person name="McMurray A."/>
            <person name="Matthews L."/>
            <person name="Mercer S."/>
            <person name="Milne S."/>
            <person name="Mullikin J.C."/>
            <person name="Mungall A."/>
            <person name="Plumb R."/>
            <person name="Ross M."/>
            <person name="Shownkeen R."/>
            <person name="Sims S."/>
            <person name="Waterston R.H."/>
            <person name="Wilson R.K."/>
            <person name="Hillier L.W."/>
            <person name="McPherson J.D."/>
            <person name="Marra M.A."/>
            <person name="Mardis E.R."/>
            <person name="Fulton L.A."/>
            <person name="Chinwalla A.T."/>
            <person name="Pepin K.H."/>
            <person name="Gish W.R."/>
            <person name="Chissoe S.L."/>
            <person name="Wendl M.C."/>
            <person name="Delehaunty K.D."/>
            <person name="Miner T.L."/>
            <person name="Delehaunty A."/>
            <person name="Kramer J.B."/>
            <person name="Cook L.L."/>
            <person name="Fulton R.S."/>
            <person name="Johnson D.L."/>
            <person name="Minx P.J."/>
            <person name="Clifton S.W."/>
            <person name="Hawkins T."/>
            <person name="Branscomb E."/>
            <person name="Predki P."/>
            <person name="Richardson P."/>
            <person name="Wenning S."/>
            <person name="Slezak T."/>
            <person name="Doggett N."/>
            <person name="Cheng J.F."/>
            <person name="Olsen A."/>
            <person name="Lucas S."/>
            <person name="Elkin C."/>
            <person name="Uberbacher E."/>
            <person name="Frazier M."/>
            <person name="Gibbs R.A."/>
            <person name="Muzny D.M."/>
            <person name="Scherer S.E."/>
            <person name="Bouck J.B."/>
            <person name="Sodergren E.J."/>
            <person name="Worley K.C."/>
            <person name="Rives C.M."/>
            <person name="Gorrell J.H."/>
            <person name="Metzker M.L."/>
            <person name="Naylor S.L."/>
            <person name="Kucherlapati R.S."/>
            <person name="Nelson D.L."/>
            <person name="Weinstock G.M."/>
            <person name="Sakaki Y."/>
            <person name="Fujiyama A."/>
            <person name="Hattori M."/>
            <person name="Yada T."/>
            <person name="Toyoda A."/>
            <person name="Itoh T."/>
            <person name="Kawagoe C."/>
            <person name="Watanabe H."/>
            <person name="Totoki Y."/>
            <person name="Taylor T."/>
            <person name="Weissenbach J."/>
            <person name="Heilig R."/>
            <person name="Saurin W."/>
            <person name="Artiguenave F."/>
            <person name="Brottier P."/>
            <person name="Bruls T."/>
            <person name="Pelletier E."/>
            <person name="Robert C."/>
            <person name="Wincker P."/>
            <person name="Smith D.R."/>
            <person name="Doucette-Stamm L."/>
            <person name="Rubenfield M."/>
            <person name="Weinstock K."/>
            <person name="Lee H.M."/>
            <person name="Dubois J."/>
            <person name="Rosenthal A."/>
            <person name="Platzer M."/>
            <person name="Nyakatura G."/>
            <person name="Taudien S."/>
            <person name="Rump A."/>
            <person name="Yang H."/>
            <person name="Yu J."/>
            <person name="Wang J."/>
            <person name="Huang G."/>
            <person name="Gu J."/>
            <person name="Hood L."/>
            <person name="Rowen L."/>
            <person name="Madan A."/>
            <person name="Qin S."/>
            <person name="Davis R.W."/>
            <person name="Federspiel N.A."/>
            <person name="Abola A.P."/>
            <person name="Proctor M.J."/>
            <person name="Myers R.M."/>
            <person name="Schmutz J."/>
            <person name="Dickson M."/>
            <person name="Grimwood J."/>
            <person name="Cox D.R."/>
            <person name="Olson M.V."/>
            <person name="Kaul R."/>
            <person name="Raymond C."/>
            <person name="Shimizu N."/>
            <person name="Kawasaki K."/>
            <person name="Minoshima S."/>
            <person name="Evans G.A."/>
            <person name="Athanasiou M."/>
            <person name="Schultz R."/>
            <person name="Roe B.A."/>
            <person name="Chen F."/>
            <person name="Pan H."/>
            <person name="Ramser J."/>
            <person name="Lehrach H."/>
            <person name="Reinhardt R."/>
            <person name="McCombie W.R."/>
            <person name="de la Bastide M."/>
            <person name="Dedhia N."/>
            <person name="Blocker H."/>
            <person name="Hornischer K."/>
            <person name="Nordsiek G."/>
            <person name="Agarwala R."/>
            <person name="Aravind L."/>
            <person name="Bailey J.A."/>
            <person name="Bateman A."/>
            <person name="Batzoglou S."/>
            <person name="Birney E."/>
            <person name="Bork P."/>
            <person name="Brown D.G."/>
            <person name="Burge C.B."/>
            <person name="Cerutti L."/>
            <person name="Chen H.C."/>
            <person name="Church D."/>
            <person name="Clamp M."/>
            <person name="Copley R.R."/>
            <person name="Doerks T."/>
            <person name="Eddy S.R."/>
            <person name="Eichler E.E."/>
            <person name="Furey T.S."/>
            <person name="Galagan J."/>
            <person name="Gilbert J.G."/>
            <person name="Harmon C."/>
            <person name="Hayashizaki Y."/>
            <person name="Haussler D."/>
            <person name="Hermjakob H."/>
            <person name="Hokamp K."/>
            <person name="Jang W."/>
            <person name="Johnson L.S."/>
            <person name="Jones T.A."/>
            <person name="Kasif S."/>
            <person name="Kaspryzk A."/>
            <person name="Kennedy S."/>
            <person name="Kent W.J."/>
            <person name="Kitts P."/>
            <person name="Koonin E.V."/>
            <person name="Korf I."/>
            <person name="Kulp D."/>
            <person name="Lancet D."/>
            <person name="Lowe T.M."/>
            <person name="McLysaght A."/>
            <person name="Mikkelsen T."/>
            <person name="Moran J.V."/>
            <person name="Mulder N."/>
            <person name="Pollara V.J."/>
            <person name="Ponting C.P."/>
            <person name="Schuler G."/>
            <person name="Schultz J."/>
            <person name="Slater G."/>
            <person name="Smit A.F."/>
            <person name="Stupka E."/>
            <person name="Szustakowski J."/>
            <person name="Thierry-Mieg D."/>
            <person name="Thierry-Mieg J."/>
            <person name="Wagner L."/>
            <person name="Wallis J."/>
            <person name="Wheeler R."/>
            <person name="Williams A."/>
            <person name="Wolf Y.I."/>
            <person name="Wolfe K.H."/>
            <person name="Yang S.P."/>
            <person name="Yeh R.F."/>
            <person name="Collins F."/>
            <person name="Guyer M.S."/>
            <person name="Peterson J."/>
            <person name="Felsenfeld A."/>
            <person name="Wetterstrand K.A."/>
            <person name="Patrinos A."/>
            <person name="Morgan M.J."/>
            <person name="de Jong P."/>
            <person name="Catanese J.J."/>
            <person name="Osoegawa K."/>
            <person name="Shizuya H."/>
            <person name="Choi S."/>
            <person name="Chen Y.J."/>
        </authorList>
    </citation>
    <scope>NUCLEOTIDE SEQUENCE [LARGE SCALE GENOMIC DNA]</scope>
</reference>
<dbReference type="EMBL" id="AL138755">
    <property type="status" value="NOT_ANNOTATED_CDS"/>
    <property type="molecule type" value="Genomic_DNA"/>
</dbReference>
<dbReference type="ChiTaRS" id="SMARCA2">
    <property type="organism name" value="human"/>
</dbReference>
<evidence type="ECO:0000313" key="2">
    <source>
        <dbReference type="Ensembl" id="ENSP00000490262.1"/>
    </source>
</evidence>
<gene>
    <name evidence="2" type="primary">SMARCA2</name>
</gene>
<reference evidence="2" key="5">
    <citation type="submission" date="2025-09" db="UniProtKB">
        <authorList>
            <consortium name="Ensembl"/>
        </authorList>
    </citation>
    <scope>IDENTIFICATION</scope>
</reference>
<dbReference type="VEuPathDB" id="HostDB:ENSG00000080503"/>